<dbReference type="GO" id="GO:0061927">
    <property type="term" value="C:TOC-TIC supercomplex I"/>
    <property type="evidence" value="ECO:0007669"/>
    <property type="project" value="TreeGrafter"/>
</dbReference>
<protein>
    <submittedName>
        <fullName evidence="2">Uncharacterized protein</fullName>
    </submittedName>
</protein>
<dbReference type="GO" id="GO:0045037">
    <property type="term" value="P:protein import into chloroplast stroma"/>
    <property type="evidence" value="ECO:0007669"/>
    <property type="project" value="TreeGrafter"/>
</dbReference>
<dbReference type="InterPro" id="IPR031610">
    <property type="entry name" value="TIC110"/>
</dbReference>
<gene>
    <name evidence="2" type="ORF">LIER_43085</name>
</gene>
<keyword evidence="3" id="KW-1185">Reference proteome</keyword>
<feature type="transmembrane region" description="Helical" evidence="1">
    <location>
        <begin position="86"/>
        <end position="105"/>
    </location>
</feature>
<sequence length="169" mass="17798">MNPSMILTTYPCSISPNPTFLFSPPPLSLFHHHHYHYSRRRFYKISVTRSQTPQPSISLNPDVFGGNKELTGIQGLVESLSPSIRVAFSGVLFAGCLAAGYGLGFRFGGSRTAALGGSVAAGVVGAAAAFALNACVPQVAAASLHNYVAGCDDPAALKKEDIEAIAKRF</sequence>
<dbReference type="PANTHER" id="PTHR34935">
    <property type="entry name" value="PROTEIN TIC110, CHLOROPLASTIC"/>
    <property type="match status" value="1"/>
</dbReference>
<proteinExistence type="predicted"/>
<comment type="caution">
    <text evidence="2">The sequence shown here is derived from an EMBL/GenBank/DDBJ whole genome shotgun (WGS) entry which is preliminary data.</text>
</comment>
<keyword evidence="1" id="KW-0472">Membrane</keyword>
<keyword evidence="1" id="KW-0812">Transmembrane</keyword>
<dbReference type="PANTHER" id="PTHR34935:SF3">
    <property type="entry name" value="PROTEIN TIC110, CHLOROPLASTIC"/>
    <property type="match status" value="1"/>
</dbReference>
<feature type="transmembrane region" description="Helical" evidence="1">
    <location>
        <begin position="112"/>
        <end position="132"/>
    </location>
</feature>
<keyword evidence="1" id="KW-1133">Transmembrane helix</keyword>
<reference evidence="2 3" key="1">
    <citation type="submission" date="2024-01" db="EMBL/GenBank/DDBJ databases">
        <title>The complete chloroplast genome sequence of Lithospermum erythrorhizon: insights into the phylogenetic relationship among Boraginaceae species and the maternal lineages of purple gromwells.</title>
        <authorList>
            <person name="Okada T."/>
            <person name="Watanabe K."/>
        </authorList>
    </citation>
    <scope>NUCLEOTIDE SEQUENCE [LARGE SCALE GENOMIC DNA]</scope>
</reference>
<dbReference type="AlphaFoldDB" id="A0AAV3PIL8"/>
<name>A0AAV3PIL8_LITER</name>
<evidence type="ECO:0000313" key="3">
    <source>
        <dbReference type="Proteomes" id="UP001454036"/>
    </source>
</evidence>
<accession>A0AAV3PIL8</accession>
<dbReference type="Pfam" id="PF16940">
    <property type="entry name" value="Tic110"/>
    <property type="match status" value="1"/>
</dbReference>
<dbReference type="Proteomes" id="UP001454036">
    <property type="component" value="Unassembled WGS sequence"/>
</dbReference>
<organism evidence="2 3">
    <name type="scientific">Lithospermum erythrorhizon</name>
    <name type="common">Purple gromwell</name>
    <name type="synonym">Lithospermum officinale var. erythrorhizon</name>
    <dbReference type="NCBI Taxonomy" id="34254"/>
    <lineage>
        <taxon>Eukaryota</taxon>
        <taxon>Viridiplantae</taxon>
        <taxon>Streptophyta</taxon>
        <taxon>Embryophyta</taxon>
        <taxon>Tracheophyta</taxon>
        <taxon>Spermatophyta</taxon>
        <taxon>Magnoliopsida</taxon>
        <taxon>eudicotyledons</taxon>
        <taxon>Gunneridae</taxon>
        <taxon>Pentapetalae</taxon>
        <taxon>asterids</taxon>
        <taxon>lamiids</taxon>
        <taxon>Boraginales</taxon>
        <taxon>Boraginaceae</taxon>
        <taxon>Boraginoideae</taxon>
        <taxon>Lithospermeae</taxon>
        <taxon>Lithospermum</taxon>
    </lineage>
</organism>
<dbReference type="EMBL" id="BAABME010032630">
    <property type="protein sequence ID" value="GAA0150170.1"/>
    <property type="molecule type" value="Genomic_DNA"/>
</dbReference>
<evidence type="ECO:0000256" key="1">
    <source>
        <dbReference type="SAM" id="Phobius"/>
    </source>
</evidence>
<evidence type="ECO:0000313" key="2">
    <source>
        <dbReference type="EMBL" id="GAA0150170.1"/>
    </source>
</evidence>